<evidence type="ECO:0000313" key="7">
    <source>
        <dbReference type="Proteomes" id="UP000478183"/>
    </source>
</evidence>
<keyword evidence="3" id="KW-0238">DNA-binding</keyword>
<evidence type="ECO:0000256" key="2">
    <source>
        <dbReference type="ARBA" id="ARBA00023015"/>
    </source>
</evidence>
<dbReference type="Gene3D" id="3.40.190.10">
    <property type="entry name" value="Periplasmic binding protein-like II"/>
    <property type="match status" value="2"/>
</dbReference>
<sequence>MRFNKLDLNLLAALDVLIKTRSVTRAADEMFITQSAMSNALGRLRIFFDDPLLVQVGRSMELSPLAETLQEPLREIMTRVDAATRIRPHFDPLTDDRVFNLVISDYSLAVMGAQLSQRIAALAPNIQLNLRPQHAHPSQLLDRGEADLVILPDFIDPEGHAHELLFEDHLVVLVADDGPHATAEMTEERFGAAPHVVMEPFTAQESFATVTMRVAGVVPHKVLSTYLFSSIPELIRKTDRIALIQGLLAQQALRRGGFVIKPAPFPCPPLRQSIRWQSHRSRDPGLMWLRDQIMQAMGDVLAE</sequence>
<dbReference type="Pfam" id="PF00126">
    <property type="entry name" value="HTH_1"/>
    <property type="match status" value="1"/>
</dbReference>
<comment type="caution">
    <text evidence="6">The sequence shown here is derived from an EMBL/GenBank/DDBJ whole genome shotgun (WGS) entry which is preliminary data.</text>
</comment>
<dbReference type="RefSeq" id="WP_155096949.1">
    <property type="nucleotide sequence ID" value="NZ_WMIE01000017.1"/>
</dbReference>
<keyword evidence="2" id="KW-0805">Transcription regulation</keyword>
<dbReference type="Pfam" id="PF03466">
    <property type="entry name" value="LysR_substrate"/>
    <property type="match status" value="1"/>
</dbReference>
<dbReference type="Gene3D" id="1.10.10.10">
    <property type="entry name" value="Winged helix-like DNA-binding domain superfamily/Winged helix DNA-binding domain"/>
    <property type="match status" value="1"/>
</dbReference>
<evidence type="ECO:0000256" key="1">
    <source>
        <dbReference type="ARBA" id="ARBA00009437"/>
    </source>
</evidence>
<dbReference type="InterPro" id="IPR036390">
    <property type="entry name" value="WH_DNA-bd_sf"/>
</dbReference>
<dbReference type="InterPro" id="IPR005119">
    <property type="entry name" value="LysR_subst-bd"/>
</dbReference>
<dbReference type="SUPFAM" id="SSF53850">
    <property type="entry name" value="Periplasmic binding protein-like II"/>
    <property type="match status" value="1"/>
</dbReference>
<gene>
    <name evidence="6" type="ORF">GL286_17925</name>
</gene>
<keyword evidence="7" id="KW-1185">Reference proteome</keyword>
<evidence type="ECO:0000256" key="3">
    <source>
        <dbReference type="ARBA" id="ARBA00023125"/>
    </source>
</evidence>
<dbReference type="GO" id="GO:0003700">
    <property type="term" value="F:DNA-binding transcription factor activity"/>
    <property type="evidence" value="ECO:0007669"/>
    <property type="project" value="InterPro"/>
</dbReference>
<dbReference type="GO" id="GO:0003677">
    <property type="term" value="F:DNA binding"/>
    <property type="evidence" value="ECO:0007669"/>
    <property type="project" value="UniProtKB-KW"/>
</dbReference>
<dbReference type="SUPFAM" id="SSF46785">
    <property type="entry name" value="Winged helix' DNA-binding domain"/>
    <property type="match status" value="1"/>
</dbReference>
<organism evidence="6 7">
    <name type="scientific">Paracoccus aestuariivivens</name>
    <dbReference type="NCBI Taxonomy" id="1820333"/>
    <lineage>
        <taxon>Bacteria</taxon>
        <taxon>Pseudomonadati</taxon>
        <taxon>Pseudomonadota</taxon>
        <taxon>Alphaproteobacteria</taxon>
        <taxon>Rhodobacterales</taxon>
        <taxon>Paracoccaceae</taxon>
        <taxon>Paracoccus</taxon>
    </lineage>
</organism>
<dbReference type="PANTHER" id="PTHR30118">
    <property type="entry name" value="HTH-TYPE TRANSCRIPTIONAL REGULATOR LEUO-RELATED"/>
    <property type="match status" value="1"/>
</dbReference>
<dbReference type="OrthoDB" id="528082at2"/>
<protein>
    <submittedName>
        <fullName evidence="6">LysR family transcriptional regulator</fullName>
    </submittedName>
</protein>
<evidence type="ECO:0000256" key="4">
    <source>
        <dbReference type="ARBA" id="ARBA00023163"/>
    </source>
</evidence>
<dbReference type="PANTHER" id="PTHR30118:SF6">
    <property type="entry name" value="HTH-TYPE TRANSCRIPTIONAL REGULATOR LEUO"/>
    <property type="match status" value="1"/>
</dbReference>
<name>A0A6L6JDK0_9RHOB</name>
<feature type="domain" description="HTH lysR-type" evidence="5">
    <location>
        <begin position="6"/>
        <end position="63"/>
    </location>
</feature>
<dbReference type="EMBL" id="WMIE01000017">
    <property type="protein sequence ID" value="MTH79596.1"/>
    <property type="molecule type" value="Genomic_DNA"/>
</dbReference>
<evidence type="ECO:0000259" key="5">
    <source>
        <dbReference type="PROSITE" id="PS50931"/>
    </source>
</evidence>
<keyword evidence="4" id="KW-0804">Transcription</keyword>
<dbReference type="InterPro" id="IPR000847">
    <property type="entry name" value="LysR_HTH_N"/>
</dbReference>
<evidence type="ECO:0000313" key="6">
    <source>
        <dbReference type="EMBL" id="MTH79596.1"/>
    </source>
</evidence>
<reference evidence="6 7" key="1">
    <citation type="submission" date="2019-11" db="EMBL/GenBank/DDBJ databases">
        <authorList>
            <person name="Dong K."/>
        </authorList>
    </citation>
    <scope>NUCLEOTIDE SEQUENCE [LARGE SCALE GENOMIC DNA]</scope>
    <source>
        <strain evidence="6 7">NBRC 111993</strain>
    </source>
</reference>
<comment type="similarity">
    <text evidence="1">Belongs to the LysR transcriptional regulatory family.</text>
</comment>
<dbReference type="Proteomes" id="UP000478183">
    <property type="component" value="Unassembled WGS sequence"/>
</dbReference>
<dbReference type="AlphaFoldDB" id="A0A6L6JDK0"/>
<accession>A0A6L6JDK0</accession>
<dbReference type="InterPro" id="IPR050389">
    <property type="entry name" value="LysR-type_TF"/>
</dbReference>
<dbReference type="PROSITE" id="PS50931">
    <property type="entry name" value="HTH_LYSR"/>
    <property type="match status" value="1"/>
</dbReference>
<dbReference type="InterPro" id="IPR036388">
    <property type="entry name" value="WH-like_DNA-bd_sf"/>
</dbReference>
<proteinExistence type="inferred from homology"/>